<keyword evidence="2" id="KW-1185">Reference proteome</keyword>
<evidence type="ECO:0000313" key="1">
    <source>
        <dbReference type="EMBL" id="KAF0752459.1"/>
    </source>
</evidence>
<proteinExistence type="predicted"/>
<sequence>MLLNPLKLLKTTLTAFFELCSHDDFAKTLFYHEVLSYYTWDDGRGWLKRRRGKNVPGWPRIKIDTAIGRIYTIHPNQSECFHLRLLLNYVQGPTSFESLKEIDGVIHATFKAPCFALGLLENDDQWKTWCCINNKCQSKIYTNNTEDEIIEKNVVRIHNHDKDTTLNRQEVNNLLKRKVSEDNIVEKPSKFIITDINNFNNENNLNTNDLNYPFQTPGTLQCAYN</sequence>
<name>A0A6G0YBE2_APHCR</name>
<comment type="caution">
    <text evidence="1">The sequence shown here is derived from an EMBL/GenBank/DDBJ whole genome shotgun (WGS) entry which is preliminary data.</text>
</comment>
<dbReference type="Proteomes" id="UP000478052">
    <property type="component" value="Unassembled WGS sequence"/>
</dbReference>
<protein>
    <recommendedName>
        <fullName evidence="3">FLYWCH-type domain-containing protein</fullName>
    </recommendedName>
</protein>
<organism evidence="1 2">
    <name type="scientific">Aphis craccivora</name>
    <name type="common">Cowpea aphid</name>
    <dbReference type="NCBI Taxonomy" id="307492"/>
    <lineage>
        <taxon>Eukaryota</taxon>
        <taxon>Metazoa</taxon>
        <taxon>Ecdysozoa</taxon>
        <taxon>Arthropoda</taxon>
        <taxon>Hexapoda</taxon>
        <taxon>Insecta</taxon>
        <taxon>Pterygota</taxon>
        <taxon>Neoptera</taxon>
        <taxon>Paraneoptera</taxon>
        <taxon>Hemiptera</taxon>
        <taxon>Sternorrhyncha</taxon>
        <taxon>Aphidomorpha</taxon>
        <taxon>Aphidoidea</taxon>
        <taxon>Aphididae</taxon>
        <taxon>Aphidini</taxon>
        <taxon>Aphis</taxon>
        <taxon>Aphis</taxon>
    </lineage>
</organism>
<dbReference type="AlphaFoldDB" id="A0A6G0YBE2"/>
<accession>A0A6G0YBE2</accession>
<evidence type="ECO:0008006" key="3">
    <source>
        <dbReference type="Google" id="ProtNLM"/>
    </source>
</evidence>
<dbReference type="EMBL" id="VUJU01005047">
    <property type="protein sequence ID" value="KAF0752459.1"/>
    <property type="molecule type" value="Genomic_DNA"/>
</dbReference>
<gene>
    <name evidence="1" type="ORF">FWK35_00014032</name>
</gene>
<dbReference type="OrthoDB" id="6625405at2759"/>
<evidence type="ECO:0000313" key="2">
    <source>
        <dbReference type="Proteomes" id="UP000478052"/>
    </source>
</evidence>
<reference evidence="1 2" key="1">
    <citation type="submission" date="2019-08" db="EMBL/GenBank/DDBJ databases">
        <title>Whole genome of Aphis craccivora.</title>
        <authorList>
            <person name="Voronova N.V."/>
            <person name="Shulinski R.S."/>
            <person name="Bandarenka Y.V."/>
            <person name="Zhorov D.G."/>
            <person name="Warner D."/>
        </authorList>
    </citation>
    <scope>NUCLEOTIDE SEQUENCE [LARGE SCALE GENOMIC DNA]</scope>
    <source>
        <strain evidence="1">180601</strain>
        <tissue evidence="1">Whole Body</tissue>
    </source>
</reference>